<dbReference type="SUPFAM" id="SSF49478">
    <property type="entry name" value="Cna protein B-type domain"/>
    <property type="match status" value="1"/>
</dbReference>
<keyword evidence="4" id="KW-0176">Collagen</keyword>
<dbReference type="EMBL" id="LN650648">
    <property type="protein sequence ID" value="CEI72107.1"/>
    <property type="molecule type" value="Genomic_DNA"/>
</dbReference>
<keyword evidence="5" id="KW-1185">Reference proteome</keyword>
<name>A0A2P2BP39_9FIRM</name>
<keyword evidence="2" id="KW-0472">Membrane</keyword>
<evidence type="ECO:0000256" key="3">
    <source>
        <dbReference type="SAM" id="SignalP"/>
    </source>
</evidence>
<accession>A0A2P2BP39</accession>
<dbReference type="Proteomes" id="UP000245695">
    <property type="component" value="Chromosome 1"/>
</dbReference>
<organism evidence="4 5">
    <name type="scientific">Romboutsia hominis</name>
    <dbReference type="NCBI Taxonomy" id="1507512"/>
    <lineage>
        <taxon>Bacteria</taxon>
        <taxon>Bacillati</taxon>
        <taxon>Bacillota</taxon>
        <taxon>Clostridia</taxon>
        <taxon>Peptostreptococcales</taxon>
        <taxon>Peptostreptococcaceae</taxon>
        <taxon>Romboutsia</taxon>
    </lineage>
</organism>
<evidence type="ECO:0000313" key="5">
    <source>
        <dbReference type="Proteomes" id="UP000245695"/>
    </source>
</evidence>
<sequence length="171" mass="18779">MRRSKKLLLVLTMAATFTLSTIGVFAHGLHYENEGTVFSVTYDDGTPTKNAVVLVYDEAGNQIHEGKTDENGSFEYGEIDGAAKLLVNDGNGHQAEYEMETPVVVAEKTEKDNKEEAPAEKEKTEEVKEEVAEEKVKETQDNSKIITVVIVLVALGAIAGVFYARNKKVNK</sequence>
<dbReference type="KEGG" id="rhom:FRIFI_0560"/>
<keyword evidence="2" id="KW-0812">Transmembrane</keyword>
<evidence type="ECO:0000256" key="1">
    <source>
        <dbReference type="SAM" id="MobiDB-lite"/>
    </source>
</evidence>
<dbReference type="RefSeq" id="WP_166504922.1">
    <property type="nucleotide sequence ID" value="NZ_JAKNTL010000003.1"/>
</dbReference>
<keyword evidence="3" id="KW-0732">Signal</keyword>
<protein>
    <submittedName>
        <fullName evidence="4">Collagen-binding surface protein Cna, B-type domain</fullName>
    </submittedName>
</protein>
<gene>
    <name evidence="4" type="ORF">FRIFI_0560</name>
</gene>
<evidence type="ECO:0000256" key="2">
    <source>
        <dbReference type="SAM" id="Phobius"/>
    </source>
</evidence>
<evidence type="ECO:0000313" key="4">
    <source>
        <dbReference type="EMBL" id="CEI72107.1"/>
    </source>
</evidence>
<feature type="chain" id="PRO_5015177524" evidence="3">
    <location>
        <begin position="27"/>
        <end position="171"/>
    </location>
</feature>
<feature type="signal peptide" evidence="3">
    <location>
        <begin position="1"/>
        <end position="26"/>
    </location>
</feature>
<proteinExistence type="predicted"/>
<feature type="transmembrane region" description="Helical" evidence="2">
    <location>
        <begin position="145"/>
        <end position="164"/>
    </location>
</feature>
<reference evidence="4 5" key="1">
    <citation type="submission" date="2014-09" db="EMBL/GenBank/DDBJ databases">
        <authorList>
            <person name="Hornung B.V."/>
        </authorList>
    </citation>
    <scope>NUCLEOTIDE SEQUENCE [LARGE SCALE GENOMIC DNA]</scope>
    <source>
        <strain evidence="4 5">FRIFI</strain>
    </source>
</reference>
<keyword evidence="2" id="KW-1133">Transmembrane helix</keyword>
<feature type="region of interest" description="Disordered" evidence="1">
    <location>
        <begin position="108"/>
        <end position="136"/>
    </location>
</feature>
<dbReference type="AlphaFoldDB" id="A0A2P2BP39"/>